<evidence type="ECO:0000313" key="3">
    <source>
        <dbReference type="Proteomes" id="UP001172457"/>
    </source>
</evidence>
<evidence type="ECO:0000256" key="1">
    <source>
        <dbReference type="SAM" id="Phobius"/>
    </source>
</evidence>
<accession>A0AA38WIU1</accession>
<keyword evidence="3" id="KW-1185">Reference proteome</keyword>
<proteinExistence type="predicted"/>
<gene>
    <name evidence="2" type="ORF">OSB04_015509</name>
</gene>
<feature type="transmembrane region" description="Helical" evidence="1">
    <location>
        <begin position="74"/>
        <end position="92"/>
    </location>
</feature>
<keyword evidence="1" id="KW-0812">Transmembrane</keyword>
<dbReference type="AlphaFoldDB" id="A0AA38WIU1"/>
<reference evidence="2" key="1">
    <citation type="submission" date="2023-03" db="EMBL/GenBank/DDBJ databases">
        <title>Chromosome-scale reference genome and RAD-based genetic map of yellow starthistle (Centaurea solstitialis) reveal putative structural variation and QTLs associated with invader traits.</title>
        <authorList>
            <person name="Reatini B."/>
            <person name="Cang F.A."/>
            <person name="Jiang Q."/>
            <person name="Mckibben M.T.W."/>
            <person name="Barker M.S."/>
            <person name="Rieseberg L.H."/>
            <person name="Dlugosch K.M."/>
        </authorList>
    </citation>
    <scope>NUCLEOTIDE SEQUENCE</scope>
    <source>
        <strain evidence="2">CAN-66</strain>
        <tissue evidence="2">Leaf</tissue>
    </source>
</reference>
<keyword evidence="1" id="KW-1133">Transmembrane helix</keyword>
<evidence type="ECO:0000313" key="2">
    <source>
        <dbReference type="EMBL" id="KAJ9551464.1"/>
    </source>
</evidence>
<organism evidence="2 3">
    <name type="scientific">Centaurea solstitialis</name>
    <name type="common">yellow star-thistle</name>
    <dbReference type="NCBI Taxonomy" id="347529"/>
    <lineage>
        <taxon>Eukaryota</taxon>
        <taxon>Viridiplantae</taxon>
        <taxon>Streptophyta</taxon>
        <taxon>Embryophyta</taxon>
        <taxon>Tracheophyta</taxon>
        <taxon>Spermatophyta</taxon>
        <taxon>Magnoliopsida</taxon>
        <taxon>eudicotyledons</taxon>
        <taxon>Gunneridae</taxon>
        <taxon>Pentapetalae</taxon>
        <taxon>asterids</taxon>
        <taxon>campanulids</taxon>
        <taxon>Asterales</taxon>
        <taxon>Asteraceae</taxon>
        <taxon>Carduoideae</taxon>
        <taxon>Cardueae</taxon>
        <taxon>Centaureinae</taxon>
        <taxon>Centaurea</taxon>
    </lineage>
</organism>
<dbReference type="Proteomes" id="UP001172457">
    <property type="component" value="Chromosome 4"/>
</dbReference>
<protein>
    <submittedName>
        <fullName evidence="2">Uncharacterized protein</fullName>
    </submittedName>
</protein>
<dbReference type="EMBL" id="JARYMX010000004">
    <property type="protein sequence ID" value="KAJ9551464.1"/>
    <property type="molecule type" value="Genomic_DNA"/>
</dbReference>
<name>A0AA38WIU1_9ASTR</name>
<keyword evidence="1" id="KW-0472">Membrane</keyword>
<comment type="caution">
    <text evidence="2">The sequence shown here is derived from an EMBL/GenBank/DDBJ whole genome shotgun (WGS) entry which is preliminary data.</text>
</comment>
<sequence>MRPVVDDLERWRLTKEESETKFRHFLQTRLHRMMVLTGSLERTSIVNSAGDIYGHKNPECGPLKYFMVLVSTRWTHVVLLSTLIVALLALVVRLRAHHPDYLINPLLANQYHAYQLYMCQLRPTSAPKWVIKNNEVSMLVMDFQQLSAI</sequence>